<reference evidence="2" key="1">
    <citation type="submission" date="2019-06" db="EMBL/GenBank/DDBJ databases">
        <authorList>
            <person name="Broberg M."/>
        </authorList>
    </citation>
    <scope>NUCLEOTIDE SEQUENCE [LARGE SCALE GENOMIC DNA]</scope>
</reference>
<gene>
    <name evidence="1" type="ORF">CSOL1703_00013862</name>
</gene>
<keyword evidence="2" id="KW-1185">Reference proteome</keyword>
<accession>A0A9N9Z2F4</accession>
<comment type="caution">
    <text evidence="1">The sequence shown here is derived from an EMBL/GenBank/DDBJ whole genome shotgun (WGS) entry which is preliminary data.</text>
</comment>
<dbReference type="Proteomes" id="UP000775872">
    <property type="component" value="Unassembled WGS sequence"/>
</dbReference>
<dbReference type="OrthoDB" id="5140359at2759"/>
<organism evidence="1 2">
    <name type="scientific">Clonostachys solani</name>
    <dbReference type="NCBI Taxonomy" id="160281"/>
    <lineage>
        <taxon>Eukaryota</taxon>
        <taxon>Fungi</taxon>
        <taxon>Dikarya</taxon>
        <taxon>Ascomycota</taxon>
        <taxon>Pezizomycotina</taxon>
        <taxon>Sordariomycetes</taxon>
        <taxon>Hypocreomycetidae</taxon>
        <taxon>Hypocreales</taxon>
        <taxon>Bionectriaceae</taxon>
        <taxon>Clonostachys</taxon>
    </lineage>
</organism>
<sequence>MEPSLNFICQPSIVEKGVNFKKPPIIIKFENFPAGYSYFSAKICLKDENNVIYVNDCLGGQTMASPIFDEVNNACYFKIRHTNISEKGKYCVEVQVFGIPLNPEHGQVYITDNCSAPIKAIRHDPNVRLNSEEKEFLNYIKSLE</sequence>
<reference evidence="1 2" key="2">
    <citation type="submission" date="2021-10" db="EMBL/GenBank/DDBJ databases">
        <authorList>
            <person name="Piombo E."/>
        </authorList>
    </citation>
    <scope>NUCLEOTIDE SEQUENCE [LARGE SCALE GENOMIC DNA]</scope>
</reference>
<proteinExistence type="predicted"/>
<dbReference type="EMBL" id="CABFOC020000031">
    <property type="protein sequence ID" value="CAH0047839.1"/>
    <property type="molecule type" value="Genomic_DNA"/>
</dbReference>
<protein>
    <submittedName>
        <fullName evidence="1">Uncharacterized protein</fullName>
    </submittedName>
</protein>
<name>A0A9N9Z2F4_9HYPO</name>
<evidence type="ECO:0000313" key="2">
    <source>
        <dbReference type="Proteomes" id="UP000775872"/>
    </source>
</evidence>
<evidence type="ECO:0000313" key="1">
    <source>
        <dbReference type="EMBL" id="CAH0047839.1"/>
    </source>
</evidence>
<dbReference type="AlphaFoldDB" id="A0A9N9Z2F4"/>